<keyword evidence="1" id="KW-0472">Membrane</keyword>
<dbReference type="AlphaFoldDB" id="A0A0V0HXG7"/>
<feature type="transmembrane region" description="Helical" evidence="1">
    <location>
        <begin position="35"/>
        <end position="55"/>
    </location>
</feature>
<accession>A0A0V0HXG7</accession>
<proteinExistence type="predicted"/>
<keyword evidence="1" id="KW-0812">Transmembrane</keyword>
<organism evidence="2">
    <name type="scientific">Solanum chacoense</name>
    <name type="common">Chaco potato</name>
    <dbReference type="NCBI Taxonomy" id="4108"/>
    <lineage>
        <taxon>Eukaryota</taxon>
        <taxon>Viridiplantae</taxon>
        <taxon>Streptophyta</taxon>
        <taxon>Embryophyta</taxon>
        <taxon>Tracheophyta</taxon>
        <taxon>Spermatophyta</taxon>
        <taxon>Magnoliopsida</taxon>
        <taxon>eudicotyledons</taxon>
        <taxon>Gunneridae</taxon>
        <taxon>Pentapetalae</taxon>
        <taxon>asterids</taxon>
        <taxon>lamiids</taxon>
        <taxon>Solanales</taxon>
        <taxon>Solanaceae</taxon>
        <taxon>Solanoideae</taxon>
        <taxon>Solaneae</taxon>
        <taxon>Solanum</taxon>
    </lineage>
</organism>
<name>A0A0V0HXG7_SOLCH</name>
<sequence>MCSVSTKPYLVLLYQLFAIGRPNCGSPLVHSGISHIIFCGSLSFWLLLVTFCVGIKPCASRLDATNLIPVITSHPTGYRKKKKLKSFK</sequence>
<evidence type="ECO:0000256" key="1">
    <source>
        <dbReference type="SAM" id="Phobius"/>
    </source>
</evidence>
<evidence type="ECO:0000313" key="2">
    <source>
        <dbReference type="EMBL" id="JAP24576.1"/>
    </source>
</evidence>
<dbReference type="EMBL" id="GEDG01014234">
    <property type="protein sequence ID" value="JAP24576.1"/>
    <property type="molecule type" value="Transcribed_RNA"/>
</dbReference>
<reference evidence="2" key="1">
    <citation type="submission" date="2015-12" db="EMBL/GenBank/DDBJ databases">
        <title>Gene expression during late stages of embryo sac development: a critical building block for successful pollen-pistil interactions.</title>
        <authorList>
            <person name="Liu Y."/>
            <person name="Joly V."/>
            <person name="Sabar M."/>
            <person name="Matton D.P."/>
        </authorList>
    </citation>
    <scope>NUCLEOTIDE SEQUENCE</scope>
</reference>
<keyword evidence="1" id="KW-1133">Transmembrane helix</keyword>
<protein>
    <submittedName>
        <fullName evidence="2">Putative ovule protein</fullName>
    </submittedName>
</protein>